<reference evidence="1" key="2">
    <citation type="submission" date="2020-11" db="EMBL/GenBank/DDBJ databases">
        <authorList>
            <person name="McCartney M.A."/>
            <person name="Auch B."/>
            <person name="Kono T."/>
            <person name="Mallez S."/>
            <person name="Becker A."/>
            <person name="Gohl D.M."/>
            <person name="Silverstein K.A.T."/>
            <person name="Koren S."/>
            <person name="Bechman K.B."/>
            <person name="Herman A."/>
            <person name="Abrahante J.E."/>
            <person name="Garbe J."/>
        </authorList>
    </citation>
    <scope>NUCLEOTIDE SEQUENCE</scope>
    <source>
        <strain evidence="1">Duluth1</strain>
        <tissue evidence="1">Whole animal</tissue>
    </source>
</reference>
<evidence type="ECO:0000313" key="1">
    <source>
        <dbReference type="EMBL" id="KAH3866470.1"/>
    </source>
</evidence>
<proteinExistence type="predicted"/>
<dbReference type="EMBL" id="JAIWYP010000002">
    <property type="protein sequence ID" value="KAH3866470.1"/>
    <property type="molecule type" value="Genomic_DNA"/>
</dbReference>
<reference evidence="1" key="1">
    <citation type="journal article" date="2019" name="bioRxiv">
        <title>The Genome of the Zebra Mussel, Dreissena polymorpha: A Resource for Invasive Species Research.</title>
        <authorList>
            <person name="McCartney M.A."/>
            <person name="Auch B."/>
            <person name="Kono T."/>
            <person name="Mallez S."/>
            <person name="Zhang Y."/>
            <person name="Obille A."/>
            <person name="Becker A."/>
            <person name="Abrahante J.E."/>
            <person name="Garbe J."/>
            <person name="Badalamenti J.P."/>
            <person name="Herman A."/>
            <person name="Mangelson H."/>
            <person name="Liachko I."/>
            <person name="Sullivan S."/>
            <person name="Sone E.D."/>
            <person name="Koren S."/>
            <person name="Silverstein K.A.T."/>
            <person name="Beckman K.B."/>
            <person name="Gohl D.M."/>
        </authorList>
    </citation>
    <scope>NUCLEOTIDE SEQUENCE</scope>
    <source>
        <strain evidence="1">Duluth1</strain>
        <tissue evidence="1">Whole animal</tissue>
    </source>
</reference>
<protein>
    <submittedName>
        <fullName evidence="1">Uncharacterized protein</fullName>
    </submittedName>
</protein>
<sequence length="79" mass="9022">MWQSRIVLKKPSALDSNRARNSTPESVDYFYNNLDKTLSEVGLHDCPERIYDMDETGIKSVLSIARRMLLPPPEKSPSL</sequence>
<keyword evidence="2" id="KW-1185">Reference proteome</keyword>
<organism evidence="1 2">
    <name type="scientific">Dreissena polymorpha</name>
    <name type="common">Zebra mussel</name>
    <name type="synonym">Mytilus polymorpha</name>
    <dbReference type="NCBI Taxonomy" id="45954"/>
    <lineage>
        <taxon>Eukaryota</taxon>
        <taxon>Metazoa</taxon>
        <taxon>Spiralia</taxon>
        <taxon>Lophotrochozoa</taxon>
        <taxon>Mollusca</taxon>
        <taxon>Bivalvia</taxon>
        <taxon>Autobranchia</taxon>
        <taxon>Heteroconchia</taxon>
        <taxon>Euheterodonta</taxon>
        <taxon>Imparidentia</taxon>
        <taxon>Neoheterodontei</taxon>
        <taxon>Myida</taxon>
        <taxon>Dreissenoidea</taxon>
        <taxon>Dreissenidae</taxon>
        <taxon>Dreissena</taxon>
    </lineage>
</organism>
<evidence type="ECO:0000313" key="2">
    <source>
        <dbReference type="Proteomes" id="UP000828390"/>
    </source>
</evidence>
<comment type="caution">
    <text evidence="1">The sequence shown here is derived from an EMBL/GenBank/DDBJ whole genome shotgun (WGS) entry which is preliminary data.</text>
</comment>
<name>A0A9D4LYC9_DREPO</name>
<dbReference type="AlphaFoldDB" id="A0A9D4LYC9"/>
<gene>
    <name evidence="1" type="ORF">DPMN_029534</name>
</gene>
<accession>A0A9D4LYC9</accession>
<dbReference type="Proteomes" id="UP000828390">
    <property type="component" value="Unassembled WGS sequence"/>
</dbReference>